<dbReference type="FunFam" id="3.30.160.60:FF:000912">
    <property type="entry name" value="Zinc finger protein 660"/>
    <property type="match status" value="1"/>
</dbReference>
<dbReference type="EMBL" id="JANEYG010000014">
    <property type="protein sequence ID" value="KAJ8920470.1"/>
    <property type="molecule type" value="Genomic_DNA"/>
</dbReference>
<dbReference type="SMART" id="SM00868">
    <property type="entry name" value="zf-AD"/>
    <property type="match status" value="1"/>
</dbReference>
<dbReference type="Pfam" id="PF07776">
    <property type="entry name" value="zf-AD"/>
    <property type="match status" value="1"/>
</dbReference>
<dbReference type="GO" id="GO:0008270">
    <property type="term" value="F:zinc ion binding"/>
    <property type="evidence" value="ECO:0007669"/>
    <property type="project" value="UniProtKB-UniRule"/>
</dbReference>
<dbReference type="Proteomes" id="UP001159042">
    <property type="component" value="Unassembled WGS sequence"/>
</dbReference>
<dbReference type="Gene3D" id="3.30.160.60">
    <property type="entry name" value="Classic Zinc Finger"/>
    <property type="match status" value="8"/>
</dbReference>
<feature type="domain" description="C2H2-type" evidence="10">
    <location>
        <begin position="260"/>
        <end position="283"/>
    </location>
</feature>
<keyword evidence="6" id="KW-0238">DNA-binding</keyword>
<keyword evidence="3" id="KW-0677">Repeat</keyword>
<feature type="domain" description="C2H2-type" evidence="10">
    <location>
        <begin position="182"/>
        <end position="209"/>
    </location>
</feature>
<keyword evidence="13" id="KW-1185">Reference proteome</keyword>
<dbReference type="GO" id="GO:0005634">
    <property type="term" value="C:nucleus"/>
    <property type="evidence" value="ECO:0007669"/>
    <property type="project" value="UniProtKB-SubCell"/>
</dbReference>
<dbReference type="FunFam" id="3.30.160.60:FF:000110">
    <property type="entry name" value="Zinc finger protein-like"/>
    <property type="match status" value="1"/>
</dbReference>
<dbReference type="GO" id="GO:0045595">
    <property type="term" value="P:regulation of cell differentiation"/>
    <property type="evidence" value="ECO:0007669"/>
    <property type="project" value="UniProtKB-ARBA"/>
</dbReference>
<dbReference type="AlphaFoldDB" id="A0AAV8W1P2"/>
<feature type="binding site" evidence="9">
    <location>
        <position position="51"/>
    </location>
    <ligand>
        <name>Zn(2+)</name>
        <dbReference type="ChEBI" id="CHEBI:29105"/>
    </ligand>
</feature>
<dbReference type="InterPro" id="IPR012934">
    <property type="entry name" value="Znf_AD"/>
</dbReference>
<evidence type="ECO:0000256" key="3">
    <source>
        <dbReference type="ARBA" id="ARBA00022737"/>
    </source>
</evidence>
<gene>
    <name evidence="12" type="ORF">NQ315_005338</name>
</gene>
<dbReference type="PANTHER" id="PTHR16515">
    <property type="entry name" value="PR DOMAIN ZINC FINGER PROTEIN"/>
    <property type="match status" value="1"/>
</dbReference>
<evidence type="ECO:0000256" key="4">
    <source>
        <dbReference type="ARBA" id="ARBA00022771"/>
    </source>
</evidence>
<sequence>MKLDKICRTCLLEKANLRPLFDACIANMLMSCASVQVMEGDGLPNQICTQCLQNVNKAYSFKQLCEKSDITLRNYLDINLQAISIEADTMMDQVKSDLFSTSEVLQQSSLFQDIFNDATTHSLVETFTNQNASTVVSDLAETMQSLQTIAEQCLPESWESDGQIIPCDPQDVSHTFNLGPLYKCQFCENMFKDEWSLGDHMKSHTGQNKYFCNICNKICYSSDDLDKHIVEHTFLDLDTIKNNLDPPRPKEFKTQEFKSFMCNICDRGYTDSRYLNKHLKEVHFIDTGPIIEVEKKHVCSLCGKSCSICGKCFLTNSSLNVHMRIHTGIKPFSCNFCHLSFTSKYFCFPQNNKYSCIILLTAASTQMKKHRMIHTGEKPYPCWQCGRSFRRKETRDTHMRYHTGERPFSCNICSKKYIAASHLREHMKTHSYDRKFECIVCLKKFYDAKTLKSHIMTHTGQKPYACQYCGKQFTQNGGLLTHVKNCHNQ</sequence>
<dbReference type="GO" id="GO:0000122">
    <property type="term" value="P:negative regulation of transcription by RNA polymerase II"/>
    <property type="evidence" value="ECO:0007669"/>
    <property type="project" value="UniProtKB-ARBA"/>
</dbReference>
<dbReference type="SUPFAM" id="SSF57667">
    <property type="entry name" value="beta-beta-alpha zinc fingers"/>
    <property type="match status" value="5"/>
</dbReference>
<keyword evidence="4 8" id="KW-0863">Zinc-finger</keyword>
<dbReference type="PANTHER" id="PTHR16515:SF49">
    <property type="entry name" value="GASTRULA ZINC FINGER PROTEIN XLCGF49.1-LIKE-RELATED"/>
    <property type="match status" value="1"/>
</dbReference>
<protein>
    <submittedName>
        <fullName evidence="12">Uncharacterized protein</fullName>
    </submittedName>
</protein>
<evidence type="ECO:0000313" key="12">
    <source>
        <dbReference type="EMBL" id="KAJ8920470.1"/>
    </source>
</evidence>
<dbReference type="Pfam" id="PF12874">
    <property type="entry name" value="zf-met"/>
    <property type="match status" value="2"/>
</dbReference>
<organism evidence="12 13">
    <name type="scientific">Exocentrus adspersus</name>
    <dbReference type="NCBI Taxonomy" id="1586481"/>
    <lineage>
        <taxon>Eukaryota</taxon>
        <taxon>Metazoa</taxon>
        <taxon>Ecdysozoa</taxon>
        <taxon>Arthropoda</taxon>
        <taxon>Hexapoda</taxon>
        <taxon>Insecta</taxon>
        <taxon>Pterygota</taxon>
        <taxon>Neoptera</taxon>
        <taxon>Endopterygota</taxon>
        <taxon>Coleoptera</taxon>
        <taxon>Polyphaga</taxon>
        <taxon>Cucujiformia</taxon>
        <taxon>Chrysomeloidea</taxon>
        <taxon>Cerambycidae</taxon>
        <taxon>Lamiinae</taxon>
        <taxon>Acanthocinini</taxon>
        <taxon>Exocentrus</taxon>
    </lineage>
</organism>
<feature type="domain" description="C2H2-type" evidence="10">
    <location>
        <begin position="304"/>
        <end position="331"/>
    </location>
</feature>
<reference evidence="12 13" key="1">
    <citation type="journal article" date="2023" name="Insect Mol. Biol.">
        <title>Genome sequencing provides insights into the evolution of gene families encoding plant cell wall-degrading enzymes in longhorned beetles.</title>
        <authorList>
            <person name="Shin N.R."/>
            <person name="Okamura Y."/>
            <person name="Kirsch R."/>
            <person name="Pauchet Y."/>
        </authorList>
    </citation>
    <scope>NUCLEOTIDE SEQUENCE [LARGE SCALE GENOMIC DNA]</scope>
    <source>
        <strain evidence="12">EAD_L_NR</strain>
    </source>
</reference>
<dbReference type="SMART" id="SM00355">
    <property type="entry name" value="ZnF_C2H2"/>
    <property type="match status" value="8"/>
</dbReference>
<evidence type="ECO:0000256" key="9">
    <source>
        <dbReference type="PROSITE-ProRule" id="PRU01263"/>
    </source>
</evidence>
<dbReference type="Pfam" id="PF00096">
    <property type="entry name" value="zf-C2H2"/>
    <property type="match status" value="5"/>
</dbReference>
<comment type="caution">
    <text evidence="12">The sequence shown here is derived from an EMBL/GenBank/DDBJ whole genome shotgun (WGS) entry which is preliminary data.</text>
</comment>
<dbReference type="PROSITE" id="PS51915">
    <property type="entry name" value="ZAD"/>
    <property type="match status" value="1"/>
</dbReference>
<evidence type="ECO:0000256" key="2">
    <source>
        <dbReference type="ARBA" id="ARBA00022723"/>
    </source>
</evidence>
<dbReference type="InterPro" id="IPR036236">
    <property type="entry name" value="Znf_C2H2_sf"/>
</dbReference>
<feature type="domain" description="C2H2-type" evidence="10">
    <location>
        <begin position="436"/>
        <end position="463"/>
    </location>
</feature>
<name>A0AAV8W1P2_9CUCU</name>
<keyword evidence="5 9" id="KW-0862">Zinc</keyword>
<evidence type="ECO:0000256" key="5">
    <source>
        <dbReference type="ARBA" id="ARBA00022833"/>
    </source>
</evidence>
<dbReference type="PROSITE" id="PS00028">
    <property type="entry name" value="ZINC_FINGER_C2H2_1"/>
    <property type="match status" value="8"/>
</dbReference>
<evidence type="ECO:0000313" key="13">
    <source>
        <dbReference type="Proteomes" id="UP001159042"/>
    </source>
</evidence>
<evidence type="ECO:0000259" key="11">
    <source>
        <dbReference type="PROSITE" id="PS51915"/>
    </source>
</evidence>
<evidence type="ECO:0000256" key="6">
    <source>
        <dbReference type="ARBA" id="ARBA00023125"/>
    </source>
</evidence>
<evidence type="ECO:0000256" key="8">
    <source>
        <dbReference type="PROSITE-ProRule" id="PRU00042"/>
    </source>
</evidence>
<dbReference type="FunFam" id="3.30.160.60:FF:000345">
    <property type="entry name" value="Zinc finger protein Gfi-1"/>
    <property type="match status" value="1"/>
</dbReference>
<keyword evidence="7" id="KW-0539">Nucleus</keyword>
<feature type="binding site" evidence="9">
    <location>
        <position position="10"/>
    </location>
    <ligand>
        <name>Zn(2+)</name>
        <dbReference type="ChEBI" id="CHEBI:29105"/>
    </ligand>
</feature>
<feature type="domain" description="C2H2-type" evidence="10">
    <location>
        <begin position="408"/>
        <end position="435"/>
    </location>
</feature>
<dbReference type="PROSITE" id="PS50157">
    <property type="entry name" value="ZINC_FINGER_C2H2_2"/>
    <property type="match status" value="7"/>
</dbReference>
<dbReference type="Gene3D" id="3.40.1800.20">
    <property type="match status" value="1"/>
</dbReference>
<dbReference type="FunFam" id="3.30.160.60:FF:000624">
    <property type="entry name" value="zinc finger protein 697"/>
    <property type="match status" value="1"/>
</dbReference>
<feature type="domain" description="C2H2-type" evidence="10">
    <location>
        <begin position="464"/>
        <end position="489"/>
    </location>
</feature>
<comment type="subcellular location">
    <subcellularLocation>
        <location evidence="1">Nucleus</location>
    </subcellularLocation>
</comment>
<dbReference type="InterPro" id="IPR013087">
    <property type="entry name" value="Znf_C2H2_type"/>
</dbReference>
<evidence type="ECO:0000256" key="1">
    <source>
        <dbReference type="ARBA" id="ARBA00004123"/>
    </source>
</evidence>
<feature type="domain" description="C2H2-type" evidence="10">
    <location>
        <begin position="380"/>
        <end position="407"/>
    </location>
</feature>
<evidence type="ECO:0000256" key="7">
    <source>
        <dbReference type="ARBA" id="ARBA00023242"/>
    </source>
</evidence>
<keyword evidence="2 9" id="KW-0479">Metal-binding</keyword>
<proteinExistence type="predicted"/>
<dbReference type="SUPFAM" id="SSF57716">
    <property type="entry name" value="Glucocorticoid receptor-like (DNA-binding domain)"/>
    <property type="match status" value="1"/>
</dbReference>
<evidence type="ECO:0000259" key="10">
    <source>
        <dbReference type="PROSITE" id="PS50157"/>
    </source>
</evidence>
<dbReference type="InterPro" id="IPR050331">
    <property type="entry name" value="Zinc_finger"/>
</dbReference>
<feature type="binding site" evidence="9">
    <location>
        <position position="48"/>
    </location>
    <ligand>
        <name>Zn(2+)</name>
        <dbReference type="ChEBI" id="CHEBI:29105"/>
    </ligand>
</feature>
<accession>A0AAV8W1P2</accession>
<feature type="domain" description="ZAD" evidence="11">
    <location>
        <begin position="5"/>
        <end position="75"/>
    </location>
</feature>
<feature type="binding site" evidence="9">
    <location>
        <position position="7"/>
    </location>
    <ligand>
        <name>Zn(2+)</name>
        <dbReference type="ChEBI" id="CHEBI:29105"/>
    </ligand>
</feature>